<keyword evidence="1" id="KW-1133">Transmembrane helix</keyword>
<feature type="transmembrane region" description="Helical" evidence="1">
    <location>
        <begin position="16"/>
        <end position="39"/>
    </location>
</feature>
<dbReference type="Pfam" id="PF05751">
    <property type="entry name" value="FixH"/>
    <property type="match status" value="1"/>
</dbReference>
<sequence length="177" mass="20237">MQAQQRPPNPWYREPWAWFVLTPLIIVVIVSLSFVTVAVKHADDTVVDNYYKQGRMINQSLEQDKRAANWELAAHLHWGQGNDKLEVELESPVIPAPSVMTLWLGHPFDETQDVRLTLEPQKSGIYTASLPALKNMWYATLVPGEADSGRTDSPWRLRGEIYFDRRDAINLVPPSSR</sequence>
<evidence type="ECO:0000313" key="3">
    <source>
        <dbReference type="Proteomes" id="UP001139319"/>
    </source>
</evidence>
<accession>A0A9X2KSA0</accession>
<name>A0A9X2KSA0_9GAMM</name>
<keyword evidence="3" id="KW-1185">Reference proteome</keyword>
<dbReference type="EMBL" id="JAMFTH010000001">
    <property type="protein sequence ID" value="MCP8897882.1"/>
    <property type="molecule type" value="Genomic_DNA"/>
</dbReference>
<keyword evidence="1" id="KW-0472">Membrane</keyword>
<keyword evidence="1" id="KW-0812">Transmembrane</keyword>
<comment type="caution">
    <text evidence="2">The sequence shown here is derived from an EMBL/GenBank/DDBJ whole genome shotgun (WGS) entry which is preliminary data.</text>
</comment>
<protein>
    <submittedName>
        <fullName evidence="2">FixH family protein</fullName>
    </submittedName>
</protein>
<dbReference type="RefSeq" id="WP_253966179.1">
    <property type="nucleotide sequence ID" value="NZ_JAMFTH010000001.1"/>
</dbReference>
<proteinExistence type="predicted"/>
<dbReference type="Proteomes" id="UP001139319">
    <property type="component" value="Unassembled WGS sequence"/>
</dbReference>
<dbReference type="AlphaFoldDB" id="A0A9X2KSA0"/>
<reference evidence="2" key="1">
    <citation type="submission" date="2022-05" db="EMBL/GenBank/DDBJ databases">
        <authorList>
            <person name="Sun H.-N."/>
        </authorList>
    </citation>
    <scope>NUCLEOTIDE SEQUENCE</scope>
    <source>
        <strain evidence="2">HB14</strain>
    </source>
</reference>
<dbReference type="InterPro" id="IPR008620">
    <property type="entry name" value="FixH"/>
</dbReference>
<organism evidence="2 3">
    <name type="scientific">Gilvimarinus xylanilyticus</name>
    <dbReference type="NCBI Taxonomy" id="2944139"/>
    <lineage>
        <taxon>Bacteria</taxon>
        <taxon>Pseudomonadati</taxon>
        <taxon>Pseudomonadota</taxon>
        <taxon>Gammaproteobacteria</taxon>
        <taxon>Cellvibrionales</taxon>
        <taxon>Cellvibrionaceae</taxon>
        <taxon>Gilvimarinus</taxon>
    </lineage>
</organism>
<evidence type="ECO:0000313" key="2">
    <source>
        <dbReference type="EMBL" id="MCP8897882.1"/>
    </source>
</evidence>
<evidence type="ECO:0000256" key="1">
    <source>
        <dbReference type="SAM" id="Phobius"/>
    </source>
</evidence>
<reference evidence="2" key="2">
    <citation type="submission" date="2023-01" db="EMBL/GenBank/DDBJ databases">
        <title>Gilvimarinus xylanilyticus HB14 isolated from Caulerpa lentillifera aquaculture base in Hainan, China.</title>
        <authorList>
            <person name="Zhang Y.-J."/>
        </authorList>
    </citation>
    <scope>NUCLEOTIDE SEQUENCE</scope>
    <source>
        <strain evidence="2">HB14</strain>
    </source>
</reference>
<gene>
    <name evidence="2" type="ORF">M6D89_01065</name>
</gene>